<evidence type="ECO:0000313" key="2">
    <source>
        <dbReference type="EMBL" id="CZR58117.1"/>
    </source>
</evidence>
<keyword evidence="3" id="KW-1185">Reference proteome</keyword>
<feature type="compositionally biased region" description="Basic and acidic residues" evidence="1">
    <location>
        <begin position="1"/>
        <end position="19"/>
    </location>
</feature>
<evidence type="ECO:0000313" key="3">
    <source>
        <dbReference type="Proteomes" id="UP000184330"/>
    </source>
</evidence>
<protein>
    <submittedName>
        <fullName evidence="2">Uncharacterized protein</fullName>
    </submittedName>
</protein>
<dbReference type="AlphaFoldDB" id="A0A1L7WZC8"/>
<evidence type="ECO:0000256" key="1">
    <source>
        <dbReference type="SAM" id="MobiDB-lite"/>
    </source>
</evidence>
<dbReference type="EMBL" id="FJOG01000011">
    <property type="protein sequence ID" value="CZR58117.1"/>
    <property type="molecule type" value="Genomic_DNA"/>
</dbReference>
<organism evidence="2 3">
    <name type="scientific">Phialocephala subalpina</name>
    <dbReference type="NCBI Taxonomy" id="576137"/>
    <lineage>
        <taxon>Eukaryota</taxon>
        <taxon>Fungi</taxon>
        <taxon>Dikarya</taxon>
        <taxon>Ascomycota</taxon>
        <taxon>Pezizomycotina</taxon>
        <taxon>Leotiomycetes</taxon>
        <taxon>Helotiales</taxon>
        <taxon>Mollisiaceae</taxon>
        <taxon>Phialocephala</taxon>
        <taxon>Phialocephala fortinii species complex</taxon>
    </lineage>
</organism>
<sequence length="230" mass="26545">MWNRRIDRSETQEVEEHSPLRPTNYVFPRNPRTQLQQTSVYPAELVQWSISLAMVNLRLRKIVSTLSILGCPRLRLLCKHPPNLKSIPPISQGMRPSREQKIVQNSAGRKANITFSSNGKPLYTAKAQWCHAQQQLARDAYFNSKYDLCRQKYTESLRKIYLPRYTRVETLQVLSTAASLTLAEGYLEKALQVLDEADAVQMTDVNAKLRKSTLEIMKELEEQRKALQDI</sequence>
<gene>
    <name evidence="2" type="ORF">PAC_08008</name>
</gene>
<accession>A0A1L7WZC8</accession>
<dbReference type="Proteomes" id="UP000184330">
    <property type="component" value="Unassembled WGS sequence"/>
</dbReference>
<feature type="region of interest" description="Disordered" evidence="1">
    <location>
        <begin position="1"/>
        <end position="25"/>
    </location>
</feature>
<reference evidence="2 3" key="1">
    <citation type="submission" date="2016-03" db="EMBL/GenBank/DDBJ databases">
        <authorList>
            <person name="Ploux O."/>
        </authorList>
    </citation>
    <scope>NUCLEOTIDE SEQUENCE [LARGE SCALE GENOMIC DNA]</scope>
    <source>
        <strain evidence="2 3">UAMH 11012</strain>
    </source>
</reference>
<proteinExistence type="predicted"/>
<dbReference type="OrthoDB" id="3944318at2759"/>
<name>A0A1L7WZC8_9HELO</name>